<dbReference type="OrthoDB" id="6625126at2"/>
<evidence type="ECO:0000313" key="1">
    <source>
        <dbReference type="EMBL" id="GAL57877.1"/>
    </source>
</evidence>
<keyword evidence="2" id="KW-1185">Reference proteome</keyword>
<sequence length="110" mass="12621">MTDLEQFPCYDYTVLKDFSFQTITPVSVTIPYDNALSGSKYIKKKVDKGQGDLVVYTFSHDNTPRVNEDDALSVELLKNMVNVKVLYLFNHVFKGHRVYSCVCQIMQDAK</sequence>
<dbReference type="STRING" id="1115515.EV102420_08_03400"/>
<dbReference type="AlphaFoldDB" id="A0A090VRW3"/>
<accession>A0A090VRW3</accession>
<reference evidence="1 2" key="1">
    <citation type="submission" date="2014-09" db="EMBL/GenBank/DDBJ databases">
        <title>Whole genome shotgun sequence of Escherichia vulneris NBRC 102420.</title>
        <authorList>
            <person name="Yoshida Y."/>
            <person name="Hosoyama A."/>
            <person name="Tsuchikane K."/>
            <person name="Ohji S."/>
            <person name="Ichikawa N."/>
            <person name="Kimura A."/>
            <person name="Yamazoe A."/>
            <person name="Ezaki T."/>
            <person name="Fujita N."/>
        </authorList>
    </citation>
    <scope>NUCLEOTIDE SEQUENCE [LARGE SCALE GENOMIC DNA]</scope>
    <source>
        <strain evidence="1 2">NBRC 102420</strain>
    </source>
</reference>
<comment type="caution">
    <text evidence="1">The sequence shown here is derived from an EMBL/GenBank/DDBJ whole genome shotgun (WGS) entry which is preliminary data.</text>
</comment>
<dbReference type="EMBL" id="BBMZ01000008">
    <property type="protein sequence ID" value="GAL57877.1"/>
    <property type="molecule type" value="Genomic_DNA"/>
</dbReference>
<proteinExistence type="predicted"/>
<protein>
    <submittedName>
        <fullName evidence="1">Uncharacterized protein</fullName>
    </submittedName>
</protein>
<dbReference type="RefSeq" id="WP_042390517.1">
    <property type="nucleotide sequence ID" value="NZ_BBMZ01000008.1"/>
</dbReference>
<dbReference type="Proteomes" id="UP000029462">
    <property type="component" value="Unassembled WGS sequence"/>
</dbReference>
<gene>
    <name evidence="1" type="ORF">EV102420_08_03400</name>
</gene>
<organism evidence="1 2">
    <name type="scientific">Pseudescherichia vulneris NBRC 102420</name>
    <dbReference type="NCBI Taxonomy" id="1115515"/>
    <lineage>
        <taxon>Bacteria</taxon>
        <taxon>Pseudomonadati</taxon>
        <taxon>Pseudomonadota</taxon>
        <taxon>Gammaproteobacteria</taxon>
        <taxon>Enterobacterales</taxon>
        <taxon>Enterobacteriaceae</taxon>
        <taxon>Pseudescherichia</taxon>
    </lineage>
</organism>
<name>A0A090VRW3_PSEVU</name>
<evidence type="ECO:0000313" key="2">
    <source>
        <dbReference type="Proteomes" id="UP000029462"/>
    </source>
</evidence>